<keyword evidence="2" id="KW-1185">Reference proteome</keyword>
<dbReference type="InterPro" id="IPR036938">
    <property type="entry name" value="PAP2/HPO_sf"/>
</dbReference>
<accession>A0A2T6ACF4</accession>
<dbReference type="AlphaFoldDB" id="A0A2T6ACF4"/>
<dbReference type="Gene3D" id="1.10.606.20">
    <property type="match status" value="1"/>
</dbReference>
<dbReference type="CDD" id="cd03398">
    <property type="entry name" value="PAP2_haloperoxidase"/>
    <property type="match status" value="1"/>
</dbReference>
<gene>
    <name evidence="1" type="ORF">C8P64_3288</name>
</gene>
<comment type="caution">
    <text evidence="1">The sequence shown here is derived from an EMBL/GenBank/DDBJ whole genome shotgun (WGS) entry which is preliminary data.</text>
</comment>
<name>A0A2T6ACF4_9FLAO</name>
<dbReference type="PANTHER" id="PTHR34599:SF1">
    <property type="entry name" value="PHOSPHATIDIC ACID PHOSPHATASE TYPE 2_HALOPEROXIDASE DOMAIN-CONTAINING PROTEIN"/>
    <property type="match status" value="1"/>
</dbReference>
<sequence length="464" mass="51597">MKTKLKFLLALGAFTILLSCTKDELSPDVMDESSIAEDLALKNYNNGMIKSYSSETLVKWNVLLGSMVDEKMPPPPESKIYAMVTLAIHDALNNVVPKYETYALNNTMTDASYVSKKNITALADAAVSQAARDVMVAMFPASATSADALLTQIVMAIEDEASKEKGIEIGKAAASAILQKRQGDFAFVFSAYTAPSNEPGIYQADYPPYAFPNPPIWPANAIFTANLGDLQPFGIKSSDQFLAGVPYAVYTQEYTDDYNEIKSLGCINCPARTEEQTQIRDFWFEHTASSFNRIARTLIDREDLNGWEAARLIALIEMSQFDSYIASFEEKDHFKYWAPFTAIRRGDADGNPNTVGDASWATLRPTPPIYEFPSTASYAAGASAEILRQFFGTDNYTLTVTSPYYVPGVERTMKSFSQISYEQGLSRIFLGHHYRHSSNVGEENGIELGRYVFENNLRELKKIK</sequence>
<evidence type="ECO:0000313" key="2">
    <source>
        <dbReference type="Proteomes" id="UP000244174"/>
    </source>
</evidence>
<evidence type="ECO:0000313" key="1">
    <source>
        <dbReference type="EMBL" id="PTX41488.1"/>
    </source>
</evidence>
<dbReference type="Proteomes" id="UP000244174">
    <property type="component" value="Unassembled WGS sequence"/>
</dbReference>
<organism evidence="1 2">
    <name type="scientific">Christiangramia gaetbulicola</name>
    <dbReference type="NCBI Taxonomy" id="703340"/>
    <lineage>
        <taxon>Bacteria</taxon>
        <taxon>Pseudomonadati</taxon>
        <taxon>Bacteroidota</taxon>
        <taxon>Flavobacteriia</taxon>
        <taxon>Flavobacteriales</taxon>
        <taxon>Flavobacteriaceae</taxon>
        <taxon>Christiangramia</taxon>
    </lineage>
</organism>
<proteinExistence type="predicted"/>
<dbReference type="SUPFAM" id="SSF48317">
    <property type="entry name" value="Acid phosphatase/Vanadium-dependent haloperoxidase"/>
    <property type="match status" value="1"/>
</dbReference>
<dbReference type="EMBL" id="QBKQ01000005">
    <property type="protein sequence ID" value="PTX41488.1"/>
    <property type="molecule type" value="Genomic_DNA"/>
</dbReference>
<dbReference type="RefSeq" id="WP_108173153.1">
    <property type="nucleotide sequence ID" value="NZ_QBKQ01000005.1"/>
</dbReference>
<dbReference type="PROSITE" id="PS51257">
    <property type="entry name" value="PROKAR_LIPOPROTEIN"/>
    <property type="match status" value="1"/>
</dbReference>
<dbReference type="InterPro" id="IPR052559">
    <property type="entry name" value="V-haloperoxidase"/>
</dbReference>
<reference evidence="1 2" key="1">
    <citation type="submission" date="2018-04" db="EMBL/GenBank/DDBJ databases">
        <title>Genomic Encyclopedia of Archaeal and Bacterial Type Strains, Phase II (KMG-II): from individual species to whole genera.</title>
        <authorList>
            <person name="Goeker M."/>
        </authorList>
    </citation>
    <scope>NUCLEOTIDE SEQUENCE [LARGE SCALE GENOMIC DNA]</scope>
    <source>
        <strain evidence="1 2">DSM 23082</strain>
    </source>
</reference>
<dbReference type="OrthoDB" id="7793240at2"/>
<dbReference type="PANTHER" id="PTHR34599">
    <property type="entry name" value="PEROXIDASE-RELATED"/>
    <property type="match status" value="1"/>
</dbReference>
<evidence type="ECO:0008006" key="3">
    <source>
        <dbReference type="Google" id="ProtNLM"/>
    </source>
</evidence>
<protein>
    <recommendedName>
        <fullName evidence="3">PAP2 superfamily protein</fullName>
    </recommendedName>
</protein>